<dbReference type="PANTHER" id="PTHR11138">
    <property type="entry name" value="METHIONYL-TRNA FORMYLTRANSFERASE"/>
    <property type="match status" value="1"/>
</dbReference>
<dbReference type="Proteomes" id="UP001595756">
    <property type="component" value="Unassembled WGS sequence"/>
</dbReference>
<dbReference type="EMBL" id="JBHSDY010000001">
    <property type="protein sequence ID" value="MFC4296733.1"/>
    <property type="molecule type" value="Genomic_DNA"/>
</dbReference>
<reference evidence="4" key="1">
    <citation type="journal article" date="2019" name="Int. J. Syst. Evol. Microbiol.">
        <title>The Global Catalogue of Microorganisms (GCM) 10K type strain sequencing project: providing services to taxonomists for standard genome sequencing and annotation.</title>
        <authorList>
            <consortium name="The Broad Institute Genomics Platform"/>
            <consortium name="The Broad Institute Genome Sequencing Center for Infectious Disease"/>
            <person name="Wu L."/>
            <person name="Ma J."/>
        </authorList>
    </citation>
    <scope>NUCLEOTIDE SEQUENCE [LARGE SCALE GENOMIC DNA]</scope>
    <source>
        <strain evidence="4">CGMCC 1.19029</strain>
    </source>
</reference>
<dbReference type="Pfam" id="PF00551">
    <property type="entry name" value="Formyl_trans_N"/>
    <property type="match status" value="1"/>
</dbReference>
<protein>
    <submittedName>
        <fullName evidence="3">Formyltransferase family protein</fullName>
    </submittedName>
</protein>
<dbReference type="InterPro" id="IPR040660">
    <property type="entry name" value="N_formyltrans_C"/>
</dbReference>
<comment type="caution">
    <text evidence="3">The sequence shown here is derived from an EMBL/GenBank/DDBJ whole genome shotgun (WGS) entry which is preliminary data.</text>
</comment>
<proteinExistence type="predicted"/>
<dbReference type="InterPro" id="IPR036477">
    <property type="entry name" value="Formyl_transf_N_sf"/>
</dbReference>
<evidence type="ECO:0000259" key="2">
    <source>
        <dbReference type="Pfam" id="PF18216"/>
    </source>
</evidence>
<evidence type="ECO:0000313" key="4">
    <source>
        <dbReference type="Proteomes" id="UP001595756"/>
    </source>
</evidence>
<feature type="domain" description="Formyl transferase N-terminal" evidence="1">
    <location>
        <begin position="74"/>
        <end position="168"/>
    </location>
</feature>
<feature type="domain" description="N-formyltransferase dimerization C-terminal" evidence="2">
    <location>
        <begin position="208"/>
        <end position="260"/>
    </location>
</feature>
<accession>A0ABV8RTL1</accession>
<evidence type="ECO:0000259" key="1">
    <source>
        <dbReference type="Pfam" id="PF00551"/>
    </source>
</evidence>
<dbReference type="Pfam" id="PF18216">
    <property type="entry name" value="N_formyltrans_C"/>
    <property type="match status" value="1"/>
</dbReference>
<dbReference type="RefSeq" id="WP_376811312.1">
    <property type="nucleotide sequence ID" value="NZ_JBHSDY010000001.1"/>
</dbReference>
<gene>
    <name evidence="3" type="ORF">ACFO0J_01605</name>
</gene>
<name>A0ABV8RTL1_9BURK</name>
<organism evidence="3 4">
    <name type="scientific">Castellaniella hirudinis</name>
    <dbReference type="NCBI Taxonomy" id="1144617"/>
    <lineage>
        <taxon>Bacteria</taxon>
        <taxon>Pseudomonadati</taxon>
        <taxon>Pseudomonadota</taxon>
        <taxon>Betaproteobacteria</taxon>
        <taxon>Burkholderiales</taxon>
        <taxon>Alcaligenaceae</taxon>
        <taxon>Castellaniella</taxon>
    </lineage>
</organism>
<dbReference type="Gene3D" id="3.40.50.12230">
    <property type="match status" value="1"/>
</dbReference>
<keyword evidence="4" id="KW-1185">Reference proteome</keyword>
<dbReference type="InterPro" id="IPR002376">
    <property type="entry name" value="Formyl_transf_N"/>
</dbReference>
<evidence type="ECO:0000313" key="3">
    <source>
        <dbReference type="EMBL" id="MFC4296733.1"/>
    </source>
</evidence>
<dbReference type="SUPFAM" id="SSF53328">
    <property type="entry name" value="Formyltransferase"/>
    <property type="match status" value="1"/>
</dbReference>
<sequence>MTQKIVPFVDHEIGYRLLQKLIVHASAGSINIPAVVTTCENGSAWWPGVDELCKMANIPLFIYEASLPEDFFSQRIDWILLLSWKHIIPESLISLPRKGVLNLHYSLLPAFRGVYPVNWAIINGASMTGFTYHFVNEKIDDGEIFMQIEVPINLSDSARTLQLRIDDAVYDNFDDLIHKLSLCGQEGWIKKSQSKPKTRSDYFSRDRFKSKCLIDLDGSYRGADFFNLLRGLTFLEDSENAYILDSRTGEKIFFSLNIKKKIRAKE</sequence>
<dbReference type="PANTHER" id="PTHR11138:SF5">
    <property type="entry name" value="METHIONYL-TRNA FORMYLTRANSFERASE, MITOCHONDRIAL"/>
    <property type="match status" value="1"/>
</dbReference>